<dbReference type="EMBL" id="CP063458">
    <property type="protein sequence ID" value="QOV89768.1"/>
    <property type="molecule type" value="Genomic_DNA"/>
</dbReference>
<evidence type="ECO:0000259" key="3">
    <source>
        <dbReference type="Pfam" id="PF25954"/>
    </source>
</evidence>
<dbReference type="InterPro" id="IPR058649">
    <property type="entry name" value="CzcB_C"/>
</dbReference>
<dbReference type="KEGG" id="hbs:IPV69_26895"/>
<feature type="region of interest" description="Disordered" evidence="2">
    <location>
        <begin position="272"/>
        <end position="322"/>
    </location>
</feature>
<sequence length="416" mass="43639">MVHLTPEAILQHKVVVEPATLRAIGESIRLPGRVVLNDDTTAQVTSPAAGKVVELTKGVGDIVSRGDRLAEIDSADYASGQADYIEKRTAFMSAESGLDLATKAAERASKLFSNGQGIAEGELQKRQAELAAAGGLVRSARASLTAARAKLAALGFEEAAIAALEQSAVIQNRLVLRAPADGCVIERAAVRGQMVGPDRDVIFLVSEVTKPWVLADLPQDKLAMIAKGTDARIESTEDGALLARGEVDRVSPTFDVASRSAVVRILLTRNTSEVASPDHESKTAPPATRPSGGPTSPASGPATDKDGTLPAESASNPPPLRPGMFVTIVLDVRSNSHEKHESVLAVPESAVQTIDDKTVVFIGEDKPGAYTLREVHLGQIAGGFYPVIKGLKKGERIVVSGTFVLKADLAKEDGGD</sequence>
<reference evidence="6 7" key="1">
    <citation type="submission" date="2020-10" db="EMBL/GenBank/DDBJ databases">
        <title>Wide distribution of Phycisphaera-like planctomycetes from WD2101 soil group in peatlands and genome analysis of the first cultivated representative.</title>
        <authorList>
            <person name="Dedysh S.N."/>
            <person name="Beletsky A.V."/>
            <person name="Ivanova A."/>
            <person name="Kulichevskaya I.S."/>
            <person name="Suzina N.E."/>
            <person name="Philippov D.A."/>
            <person name="Rakitin A.L."/>
            <person name="Mardanov A.V."/>
            <person name="Ravin N.V."/>
        </authorList>
    </citation>
    <scope>NUCLEOTIDE SEQUENCE [LARGE SCALE GENOMIC DNA]</scope>
    <source>
        <strain evidence="6 7">M1803</strain>
    </source>
</reference>
<dbReference type="GO" id="GO:0030288">
    <property type="term" value="C:outer membrane-bounded periplasmic space"/>
    <property type="evidence" value="ECO:0007669"/>
    <property type="project" value="TreeGrafter"/>
</dbReference>
<name>A0A7M2WW55_9BACT</name>
<dbReference type="InterPro" id="IPR058647">
    <property type="entry name" value="BSH_CzcB-like"/>
</dbReference>
<evidence type="ECO:0000313" key="6">
    <source>
        <dbReference type="EMBL" id="QOV89768.1"/>
    </source>
</evidence>
<dbReference type="Gene3D" id="2.40.50.100">
    <property type="match status" value="1"/>
</dbReference>
<keyword evidence="1" id="KW-0813">Transport</keyword>
<dbReference type="Proteomes" id="UP000593765">
    <property type="component" value="Chromosome"/>
</dbReference>
<dbReference type="InterPro" id="IPR058792">
    <property type="entry name" value="Beta-barrel_RND_2"/>
</dbReference>
<dbReference type="Gene3D" id="2.40.30.170">
    <property type="match status" value="1"/>
</dbReference>
<feature type="domain" description="CzcB-like C-terminal circularly permuted SH3-like" evidence="5">
    <location>
        <begin position="344"/>
        <end position="406"/>
    </location>
</feature>
<dbReference type="GO" id="GO:0046914">
    <property type="term" value="F:transition metal ion binding"/>
    <property type="evidence" value="ECO:0007669"/>
    <property type="project" value="TreeGrafter"/>
</dbReference>
<organism evidence="6 7">
    <name type="scientific">Humisphaera borealis</name>
    <dbReference type="NCBI Taxonomy" id="2807512"/>
    <lineage>
        <taxon>Bacteria</taxon>
        <taxon>Pseudomonadati</taxon>
        <taxon>Planctomycetota</taxon>
        <taxon>Phycisphaerae</taxon>
        <taxon>Tepidisphaerales</taxon>
        <taxon>Tepidisphaeraceae</taxon>
        <taxon>Humisphaera</taxon>
    </lineage>
</organism>
<feature type="domain" description="CzcB-like barrel-sandwich hybrid" evidence="4">
    <location>
        <begin position="41"/>
        <end position="202"/>
    </location>
</feature>
<dbReference type="Gene3D" id="1.10.287.470">
    <property type="entry name" value="Helix hairpin bin"/>
    <property type="match status" value="1"/>
</dbReference>
<dbReference type="Pfam" id="PF25975">
    <property type="entry name" value="CzcB_C"/>
    <property type="match status" value="1"/>
</dbReference>
<dbReference type="Gene3D" id="2.40.420.20">
    <property type="match status" value="1"/>
</dbReference>
<protein>
    <submittedName>
        <fullName evidence="6">Efflux RND transporter periplasmic adaptor subunit</fullName>
    </submittedName>
</protein>
<evidence type="ECO:0000256" key="1">
    <source>
        <dbReference type="ARBA" id="ARBA00022448"/>
    </source>
</evidence>
<dbReference type="FunFam" id="2.40.420.20:FF:000006">
    <property type="entry name" value="RND family efflux transporter MFP subunit"/>
    <property type="match status" value="1"/>
</dbReference>
<evidence type="ECO:0000259" key="4">
    <source>
        <dbReference type="Pfam" id="PF25973"/>
    </source>
</evidence>
<gene>
    <name evidence="6" type="ORF">IPV69_26895</name>
</gene>
<dbReference type="PANTHER" id="PTHR30097">
    <property type="entry name" value="CATION EFFLUX SYSTEM PROTEIN CUSB"/>
    <property type="match status" value="1"/>
</dbReference>
<dbReference type="GO" id="GO:0015679">
    <property type="term" value="P:plasma membrane copper ion transport"/>
    <property type="evidence" value="ECO:0007669"/>
    <property type="project" value="TreeGrafter"/>
</dbReference>
<dbReference type="Pfam" id="PF25973">
    <property type="entry name" value="BSH_CzcB"/>
    <property type="match status" value="1"/>
</dbReference>
<dbReference type="RefSeq" id="WP_206292827.1">
    <property type="nucleotide sequence ID" value="NZ_CP063458.1"/>
</dbReference>
<evidence type="ECO:0000256" key="2">
    <source>
        <dbReference type="SAM" id="MobiDB-lite"/>
    </source>
</evidence>
<evidence type="ECO:0000259" key="5">
    <source>
        <dbReference type="Pfam" id="PF25975"/>
    </source>
</evidence>
<evidence type="ECO:0000313" key="7">
    <source>
        <dbReference type="Proteomes" id="UP000593765"/>
    </source>
</evidence>
<feature type="compositionally biased region" description="Low complexity" evidence="2">
    <location>
        <begin position="290"/>
        <end position="302"/>
    </location>
</feature>
<accession>A0A7M2WW55</accession>
<keyword evidence="7" id="KW-1185">Reference proteome</keyword>
<dbReference type="GO" id="GO:0060003">
    <property type="term" value="P:copper ion export"/>
    <property type="evidence" value="ECO:0007669"/>
    <property type="project" value="TreeGrafter"/>
</dbReference>
<dbReference type="AlphaFoldDB" id="A0A7M2WW55"/>
<proteinExistence type="predicted"/>
<dbReference type="InterPro" id="IPR051909">
    <property type="entry name" value="MFP_Cation_Efflux"/>
</dbReference>
<dbReference type="SUPFAM" id="SSF111369">
    <property type="entry name" value="HlyD-like secretion proteins"/>
    <property type="match status" value="1"/>
</dbReference>
<feature type="domain" description="CusB-like beta-barrel" evidence="3">
    <location>
        <begin position="212"/>
        <end position="268"/>
    </location>
</feature>
<dbReference type="Pfam" id="PF25954">
    <property type="entry name" value="Beta-barrel_RND_2"/>
    <property type="match status" value="1"/>
</dbReference>